<dbReference type="NCBIfam" id="TIGR01509">
    <property type="entry name" value="HAD-SF-IA-v3"/>
    <property type="match status" value="1"/>
</dbReference>
<keyword evidence="2" id="KW-1185">Reference proteome</keyword>
<dbReference type="InterPro" id="IPR006439">
    <property type="entry name" value="HAD-SF_hydro_IA"/>
</dbReference>
<organism evidence="1 2">
    <name type="scientific">Cerasicoccus arenae</name>
    <dbReference type="NCBI Taxonomy" id="424488"/>
    <lineage>
        <taxon>Bacteria</taxon>
        <taxon>Pseudomonadati</taxon>
        <taxon>Verrucomicrobiota</taxon>
        <taxon>Opitutia</taxon>
        <taxon>Puniceicoccales</taxon>
        <taxon>Cerasicoccaceae</taxon>
        <taxon>Cerasicoccus</taxon>
    </lineage>
</organism>
<name>A0A8J3D9V9_9BACT</name>
<dbReference type="SFLD" id="SFLDG01135">
    <property type="entry name" value="C1.5.6:_HAD__Beta-PGM__Phospha"/>
    <property type="match status" value="1"/>
</dbReference>
<dbReference type="Pfam" id="PF13419">
    <property type="entry name" value="HAD_2"/>
    <property type="match status" value="1"/>
</dbReference>
<dbReference type="Gene3D" id="1.10.150.240">
    <property type="entry name" value="Putative phosphatase, domain 2"/>
    <property type="match status" value="1"/>
</dbReference>
<comment type="caution">
    <text evidence="1">The sequence shown here is derived from an EMBL/GenBank/DDBJ whole genome shotgun (WGS) entry which is preliminary data.</text>
</comment>
<dbReference type="InterPro" id="IPR023214">
    <property type="entry name" value="HAD_sf"/>
</dbReference>
<gene>
    <name evidence="1" type="ORF">GCM10007047_07950</name>
</gene>
<dbReference type="EMBL" id="BMXG01000004">
    <property type="protein sequence ID" value="GHB94822.1"/>
    <property type="molecule type" value="Genomic_DNA"/>
</dbReference>
<sequence>MQLNQRFQAAIFDMDGLLLDTERLAYESYRFVCEELGLSDLDSVFYQCIGINSEAGRLVLKNGLDGIADHEIFCERWDEEYQKLTLDRPLPLKMGVVELLDYLSALAVPTAVATSTRTERALSKLGHSGIRDYFQVVIGGDVVERSKPAPDIYLAAATALKVDPTDCVAFEDSTNGVKAAVAAQMTVVQIPDLVAPSDELKQLGHIILSSLASVPRYEFA</sequence>
<dbReference type="AlphaFoldDB" id="A0A8J3D9V9"/>
<dbReference type="Proteomes" id="UP000642829">
    <property type="component" value="Unassembled WGS sequence"/>
</dbReference>
<dbReference type="InterPro" id="IPR041492">
    <property type="entry name" value="HAD_2"/>
</dbReference>
<reference evidence="1" key="1">
    <citation type="journal article" date="2014" name="Int. J. Syst. Evol. Microbiol.">
        <title>Complete genome sequence of Corynebacterium casei LMG S-19264T (=DSM 44701T), isolated from a smear-ripened cheese.</title>
        <authorList>
            <consortium name="US DOE Joint Genome Institute (JGI-PGF)"/>
            <person name="Walter F."/>
            <person name="Albersmeier A."/>
            <person name="Kalinowski J."/>
            <person name="Ruckert C."/>
        </authorList>
    </citation>
    <scope>NUCLEOTIDE SEQUENCE</scope>
    <source>
        <strain evidence="1">KCTC 12870</strain>
    </source>
</reference>
<dbReference type="Gene3D" id="3.40.50.1000">
    <property type="entry name" value="HAD superfamily/HAD-like"/>
    <property type="match status" value="1"/>
</dbReference>
<accession>A0A8J3D9V9</accession>
<dbReference type="SFLD" id="SFLDS00003">
    <property type="entry name" value="Haloacid_Dehalogenase"/>
    <property type="match status" value="1"/>
</dbReference>
<dbReference type="InterPro" id="IPR036412">
    <property type="entry name" value="HAD-like_sf"/>
</dbReference>
<evidence type="ECO:0000313" key="2">
    <source>
        <dbReference type="Proteomes" id="UP000642829"/>
    </source>
</evidence>
<dbReference type="PANTHER" id="PTHR18901:SF38">
    <property type="entry name" value="PSEUDOURIDINE-5'-PHOSPHATASE"/>
    <property type="match status" value="1"/>
</dbReference>
<evidence type="ECO:0000313" key="1">
    <source>
        <dbReference type="EMBL" id="GHB94822.1"/>
    </source>
</evidence>
<dbReference type="RefSeq" id="WP_189512111.1">
    <property type="nucleotide sequence ID" value="NZ_BMXG01000004.1"/>
</dbReference>
<dbReference type="PANTHER" id="PTHR18901">
    <property type="entry name" value="2-DEOXYGLUCOSE-6-PHOSPHATE PHOSPHATASE 2"/>
    <property type="match status" value="1"/>
</dbReference>
<dbReference type="SFLD" id="SFLDG01129">
    <property type="entry name" value="C1.5:_HAD__Beta-PGM__Phosphata"/>
    <property type="match status" value="1"/>
</dbReference>
<protein>
    <submittedName>
        <fullName evidence="1">Phosphoglycolate phosphatase</fullName>
    </submittedName>
</protein>
<dbReference type="InterPro" id="IPR023198">
    <property type="entry name" value="PGP-like_dom2"/>
</dbReference>
<dbReference type="SUPFAM" id="SSF56784">
    <property type="entry name" value="HAD-like"/>
    <property type="match status" value="1"/>
</dbReference>
<reference evidence="1" key="2">
    <citation type="submission" date="2020-09" db="EMBL/GenBank/DDBJ databases">
        <authorList>
            <person name="Sun Q."/>
            <person name="Kim S."/>
        </authorList>
    </citation>
    <scope>NUCLEOTIDE SEQUENCE</scope>
    <source>
        <strain evidence="1">KCTC 12870</strain>
    </source>
</reference>
<dbReference type="CDD" id="cd07505">
    <property type="entry name" value="HAD_BPGM-like"/>
    <property type="match status" value="1"/>
</dbReference>
<proteinExistence type="predicted"/>